<evidence type="ECO:0000313" key="2">
    <source>
        <dbReference type="EMBL" id="ARS64564.1"/>
    </source>
</evidence>
<organism evidence="2 3">
    <name type="scientific">Candidatus Nitrosomarinus catalinensis</name>
    <dbReference type="NCBI Taxonomy" id="1898749"/>
    <lineage>
        <taxon>Archaea</taxon>
        <taxon>Nitrososphaerota</taxon>
        <taxon>Nitrososphaeria</taxon>
        <taxon>Nitrosopumilales</taxon>
        <taxon>Nitrosopumilaceae</taxon>
        <taxon>Candidatus Nitrosomarinus</taxon>
    </lineage>
</organism>
<evidence type="ECO:0000259" key="1">
    <source>
        <dbReference type="Pfam" id="PF08349"/>
    </source>
</evidence>
<evidence type="ECO:0000313" key="3">
    <source>
        <dbReference type="Proteomes" id="UP000249949"/>
    </source>
</evidence>
<dbReference type="RefSeq" id="WP_225971238.1">
    <property type="nucleotide sequence ID" value="NZ_CP021324.1"/>
</dbReference>
<keyword evidence="3" id="KW-1185">Reference proteome</keyword>
<dbReference type="EMBL" id="CP021324">
    <property type="protein sequence ID" value="ARS64564.1"/>
    <property type="molecule type" value="Genomic_DNA"/>
</dbReference>
<protein>
    <recommendedName>
        <fullName evidence="1">DUF1722 domain-containing protein</fullName>
    </recommendedName>
</protein>
<name>A0A2Z2HKS4_9ARCH</name>
<dbReference type="KEGG" id="nct:NMSP_0945"/>
<gene>
    <name evidence="2" type="ORF">NMSP_0945</name>
</gene>
<dbReference type="Proteomes" id="UP000249949">
    <property type="component" value="Chromosome"/>
</dbReference>
<accession>A0A2Z2HKS4</accession>
<dbReference type="GeneID" id="32901406"/>
<dbReference type="Pfam" id="PF08349">
    <property type="entry name" value="DUF1722"/>
    <property type="match status" value="1"/>
</dbReference>
<feature type="domain" description="DUF1722" evidence="1">
    <location>
        <begin position="62"/>
        <end position="177"/>
    </location>
</feature>
<proteinExistence type="predicted"/>
<dbReference type="PANTHER" id="PTHR30087:SF1">
    <property type="entry name" value="HYPOTHETICAL CYTOSOLIC PROTEIN"/>
    <property type="match status" value="1"/>
</dbReference>
<reference evidence="2 3" key="1">
    <citation type="journal article" date="2017" name="Environ. Microbiol.">
        <title>Genome and epigenome of a novel marine Thaumarchaeota strain suggest viral infection, phosphorothioation DNA modification and multiple restriction systems.</title>
        <authorList>
            <person name="Ahlgren N.A."/>
            <person name="Chen Y."/>
            <person name="Needham D.M."/>
            <person name="Parada A.E."/>
            <person name="Sachdeva R."/>
            <person name="Trinh V."/>
            <person name="Chen T."/>
            <person name="Fuhrman J.A."/>
        </authorList>
    </citation>
    <scope>NUCLEOTIDE SEQUENCE [LARGE SCALE GENOMIC DNA]</scope>
    <source>
        <strain evidence="2 3">SPOT01</strain>
    </source>
</reference>
<sequence>MQIVIDHRVCQVTELKKDETMMQNYHKVLTQKEIKEFVLDKFQNVKKSNKVKELVEFQAMNKFLIMAHNQEELKVLGRIVASNKKVKFSEMLEEYEKNLGLCLQFKPTIKTHSNVIMHIFGFFSKEFSHLERDKFFDLLKNYKNETITIGDILAEIHPIVFRFNKTYLAGQTYFLLYSNPANGNIFKILENQK</sequence>
<dbReference type="PANTHER" id="PTHR30087">
    <property type="entry name" value="INNER MEMBRANE PROTEIN"/>
    <property type="match status" value="1"/>
</dbReference>
<dbReference type="AlphaFoldDB" id="A0A2Z2HKS4"/>
<dbReference type="InterPro" id="IPR013560">
    <property type="entry name" value="DUF1722"/>
</dbReference>